<dbReference type="GO" id="GO:0006508">
    <property type="term" value="P:proteolysis"/>
    <property type="evidence" value="ECO:0007669"/>
    <property type="project" value="InterPro"/>
</dbReference>
<dbReference type="Pfam" id="PF11918">
    <property type="entry name" value="Peptidase_S41_N"/>
    <property type="match status" value="1"/>
</dbReference>
<dbReference type="Pfam" id="PF03572">
    <property type="entry name" value="Peptidase_S41"/>
    <property type="match status" value="1"/>
</dbReference>
<feature type="chain" id="PRO_5040920435" evidence="2">
    <location>
        <begin position="18"/>
        <end position="369"/>
    </location>
</feature>
<dbReference type="CDD" id="cd07563">
    <property type="entry name" value="Peptidase_S41_IRBP"/>
    <property type="match status" value="1"/>
</dbReference>
<dbReference type="SMART" id="SM00245">
    <property type="entry name" value="TSPc"/>
    <property type="match status" value="1"/>
</dbReference>
<dbReference type="SUPFAM" id="SSF52096">
    <property type="entry name" value="ClpP/crotonase"/>
    <property type="match status" value="1"/>
</dbReference>
<evidence type="ECO:0000313" key="5">
    <source>
        <dbReference type="Proteomes" id="UP001155128"/>
    </source>
</evidence>
<dbReference type="InterPro" id="IPR029045">
    <property type="entry name" value="ClpP/crotonase-like_dom_sf"/>
</dbReference>
<dbReference type="Gene3D" id="3.90.226.10">
    <property type="entry name" value="2-enoyl-CoA Hydratase, Chain A, domain 1"/>
    <property type="match status" value="1"/>
</dbReference>
<reference evidence="4" key="1">
    <citation type="submission" date="2022-06" db="EMBL/GenBank/DDBJ databases">
        <title>Sphingomicrobium sedimins sp. nov., a marine bacterium isolated from tidal flat.</title>
        <authorList>
            <person name="Kim C.-H."/>
            <person name="Yoo Y."/>
            <person name="Kim J.-J."/>
        </authorList>
    </citation>
    <scope>NUCLEOTIDE SEQUENCE</scope>
    <source>
        <strain evidence="4">GRR-S6-50</strain>
    </source>
</reference>
<dbReference type="AlphaFoldDB" id="A0A9X2EMZ7"/>
<comment type="caution">
    <text evidence="4">The sequence shown here is derived from an EMBL/GenBank/DDBJ whole genome shotgun (WGS) entry which is preliminary data.</text>
</comment>
<accession>A0A9X2EMZ7</accession>
<evidence type="ECO:0000259" key="3">
    <source>
        <dbReference type="SMART" id="SM00245"/>
    </source>
</evidence>
<feature type="compositionally biased region" description="Basic and acidic residues" evidence="1">
    <location>
        <begin position="116"/>
        <end position="126"/>
    </location>
</feature>
<dbReference type="GO" id="GO:0008236">
    <property type="term" value="F:serine-type peptidase activity"/>
    <property type="evidence" value="ECO:0007669"/>
    <property type="project" value="InterPro"/>
</dbReference>
<dbReference type="EMBL" id="JAMSHT010000001">
    <property type="protein sequence ID" value="MCM8558394.1"/>
    <property type="molecule type" value="Genomic_DNA"/>
</dbReference>
<dbReference type="InterPro" id="IPR005151">
    <property type="entry name" value="Tail-specific_protease"/>
</dbReference>
<evidence type="ECO:0000313" key="4">
    <source>
        <dbReference type="EMBL" id="MCM8558394.1"/>
    </source>
</evidence>
<keyword evidence="5" id="KW-1185">Reference proteome</keyword>
<dbReference type="Gene3D" id="3.30.750.44">
    <property type="match status" value="1"/>
</dbReference>
<dbReference type="PANTHER" id="PTHR11261">
    <property type="entry name" value="INTERPHOTORECEPTOR RETINOID-BINDING PROTEIN"/>
    <property type="match status" value="1"/>
</dbReference>
<dbReference type="Proteomes" id="UP001155128">
    <property type="component" value="Unassembled WGS sequence"/>
</dbReference>
<name>A0A9X2EMZ7_9SPHN</name>
<proteinExistence type="predicted"/>
<sequence length="369" mass="39344">MNIARPLSLLLCAGALAMVPTPFGMSAADAAALGQSDDPAPVTADERAIVVEQLAGLLEERYVFADVGHQYAAALRGKLAAGAYDDLTDVHEFSRQLTRDMREVSRDRHLRVGYRPPRDDEGERPRMGMPGPDYNGLTRSGWLADGVAYMRYDAFPGNETTLEATRAALADYAGAESLIIDARAHRGGFLSEMDILFAELFADPQDLVIMQMREAVASGSGAPMLESARNGDVRLRETDAPDGLVYLTHYTAPATGGASLADTKVYLLTSKGTFSAGEHLSLVLKRTGRATLVGEATGGGAHFGGGELLGTRFGTFIPHGRTFDPDTGESWEGTGVAPDIEVEREDALAEVLRLEGVEADAETLLAALD</sequence>
<evidence type="ECO:0000256" key="2">
    <source>
        <dbReference type="SAM" id="SignalP"/>
    </source>
</evidence>
<dbReference type="RefSeq" id="WP_252115261.1">
    <property type="nucleotide sequence ID" value="NZ_JAMSHT010000001.1"/>
</dbReference>
<feature type="signal peptide" evidence="2">
    <location>
        <begin position="1"/>
        <end position="17"/>
    </location>
</feature>
<keyword evidence="2" id="KW-0732">Signal</keyword>
<organism evidence="4 5">
    <name type="scientific">Sphingomicrobium sediminis</name>
    <dbReference type="NCBI Taxonomy" id="2950949"/>
    <lineage>
        <taxon>Bacteria</taxon>
        <taxon>Pseudomonadati</taxon>
        <taxon>Pseudomonadota</taxon>
        <taxon>Alphaproteobacteria</taxon>
        <taxon>Sphingomonadales</taxon>
        <taxon>Sphingomonadaceae</taxon>
        <taxon>Sphingomicrobium</taxon>
    </lineage>
</organism>
<gene>
    <name evidence="4" type="ORF">NDO55_11250</name>
</gene>
<feature type="region of interest" description="Disordered" evidence="1">
    <location>
        <begin position="112"/>
        <end position="132"/>
    </location>
</feature>
<evidence type="ECO:0000256" key="1">
    <source>
        <dbReference type="SAM" id="MobiDB-lite"/>
    </source>
</evidence>
<dbReference type="PANTHER" id="PTHR11261:SF3">
    <property type="entry name" value="RETINOL-BINDING PROTEIN 3"/>
    <property type="match status" value="1"/>
</dbReference>
<protein>
    <submittedName>
        <fullName evidence="4">S41 family peptidase</fullName>
    </submittedName>
</protein>
<feature type="domain" description="Tail specific protease" evidence="3">
    <location>
        <begin position="90"/>
        <end position="343"/>
    </location>
</feature>